<keyword evidence="6 7" id="KW-0378">Hydrolase</keyword>
<dbReference type="HAMAP" id="MF_00801">
    <property type="entry name" value="Endonuclease_5"/>
    <property type="match status" value="1"/>
</dbReference>
<reference evidence="8" key="1">
    <citation type="journal article" date="2020" name="mSystems">
        <title>Genome- and Community-Level Interaction Insights into Carbon Utilization and Element Cycling Functions of Hydrothermarchaeota in Hydrothermal Sediment.</title>
        <authorList>
            <person name="Zhou Z."/>
            <person name="Liu Y."/>
            <person name="Xu W."/>
            <person name="Pan J."/>
            <person name="Luo Z.H."/>
            <person name="Li M."/>
        </authorList>
    </citation>
    <scope>NUCLEOTIDE SEQUENCE [LARGE SCALE GENOMIC DNA]</scope>
    <source>
        <strain evidence="9">SpSt-622</strain>
        <strain evidence="8">SpSt-642</strain>
    </source>
</reference>
<comment type="function">
    <text evidence="7">DNA repair enzyme involved in the repair of deaminated bases. Selectively cleaves double-stranded DNA at the second phosphodiester bond 3' to a deoxyinosine leaving behind the intact lesion on the nicked DNA.</text>
</comment>
<comment type="caution">
    <text evidence="8">The sequence shown here is derived from an EMBL/GenBank/DDBJ whole genome shotgun (WGS) entry which is preliminary data.</text>
</comment>
<keyword evidence="4 7" id="KW-0540">Nuclease</keyword>
<organism evidence="8">
    <name type="scientific">Staphylothermus marinus</name>
    <dbReference type="NCBI Taxonomy" id="2280"/>
    <lineage>
        <taxon>Archaea</taxon>
        <taxon>Thermoproteota</taxon>
        <taxon>Thermoprotei</taxon>
        <taxon>Desulfurococcales</taxon>
        <taxon>Desulfurococcaceae</taxon>
        <taxon>Staphylothermus</taxon>
    </lineage>
</organism>
<dbReference type="PANTHER" id="PTHR28511:SF1">
    <property type="entry name" value="ENDONUCLEASE V"/>
    <property type="match status" value="1"/>
</dbReference>
<evidence type="ECO:0000256" key="2">
    <source>
        <dbReference type="ARBA" id="ARBA00004496"/>
    </source>
</evidence>
<sequence length="217" mass="24011">MIDFDYERAVKLQSILSRRVLEEYESFPSIDLGSVKYVLGVDASYRDNEIIGVAVLVDYNTGFVLKNTVVYGKPAIPYIPGLLAFREAPVYFKAIEKIGFKPDIVFVNGHGLSHPRAFGIATHIGLVLGKPSIGVAKKKLFGEEIVIDNNVYVKAHGRIVGRVIEHSGLKLYVSVGYGINLEKAVEATNRLLKPGYKLPVPLEIADKISKKEARKIK</sequence>
<evidence type="ECO:0000256" key="3">
    <source>
        <dbReference type="ARBA" id="ARBA00022490"/>
    </source>
</evidence>
<evidence type="ECO:0000313" key="9">
    <source>
        <dbReference type="EMBL" id="HGU64994.1"/>
    </source>
</evidence>
<dbReference type="GO" id="GO:0043737">
    <property type="term" value="F:deoxyribonuclease V activity"/>
    <property type="evidence" value="ECO:0007669"/>
    <property type="project" value="UniProtKB-UniRule"/>
</dbReference>
<dbReference type="CDD" id="cd06559">
    <property type="entry name" value="Endonuclease_V"/>
    <property type="match status" value="1"/>
</dbReference>
<feature type="binding site" evidence="7">
    <location>
        <position position="42"/>
    </location>
    <ligand>
        <name>Mg(2+)</name>
        <dbReference type="ChEBI" id="CHEBI:18420"/>
    </ligand>
</feature>
<keyword evidence="5 7" id="KW-0255">Endonuclease</keyword>
<dbReference type="EMBL" id="DTAN01000084">
    <property type="protein sequence ID" value="HGU64994.1"/>
    <property type="molecule type" value="Genomic_DNA"/>
</dbReference>
<keyword evidence="7" id="KW-0460">Magnesium</keyword>
<accession>A0A7C4HFV3</accession>
<evidence type="ECO:0000256" key="7">
    <source>
        <dbReference type="HAMAP-Rule" id="MF_00801"/>
    </source>
</evidence>
<dbReference type="GO" id="GO:0006281">
    <property type="term" value="P:DNA repair"/>
    <property type="evidence" value="ECO:0007669"/>
    <property type="project" value="UniProtKB-UniRule"/>
</dbReference>
<keyword evidence="7" id="KW-0479">Metal-binding</keyword>
<protein>
    <recommendedName>
        <fullName evidence="7">Endonuclease V</fullName>
        <ecNumber evidence="7">3.1.21.7</ecNumber>
    </recommendedName>
    <alternativeName>
        <fullName evidence="7">Deoxyinosine 3'endonuclease</fullName>
    </alternativeName>
    <alternativeName>
        <fullName evidence="7">Deoxyribonuclease V</fullName>
        <shortName evidence="7">DNase V</shortName>
    </alternativeName>
</protein>
<evidence type="ECO:0000256" key="6">
    <source>
        <dbReference type="ARBA" id="ARBA00022801"/>
    </source>
</evidence>
<dbReference type="GO" id="GO:0000287">
    <property type="term" value="F:magnesium ion binding"/>
    <property type="evidence" value="ECO:0007669"/>
    <property type="project" value="UniProtKB-UniRule"/>
</dbReference>
<evidence type="ECO:0000256" key="1">
    <source>
        <dbReference type="ARBA" id="ARBA00001835"/>
    </source>
</evidence>
<gene>
    <name evidence="7" type="primary">nfi</name>
    <name evidence="9" type="ORF">ENT92_02095</name>
    <name evidence="8" type="ORF">ENU14_04920</name>
</gene>
<dbReference type="GO" id="GO:0016891">
    <property type="term" value="F:RNA endonuclease activity producing 5'-phosphomonoesters, hydrolytic mechanism"/>
    <property type="evidence" value="ECO:0007669"/>
    <property type="project" value="TreeGrafter"/>
</dbReference>
<name>A0A7C4HFV3_STAMA</name>
<dbReference type="Pfam" id="PF04493">
    <property type="entry name" value="Endonuclease_5"/>
    <property type="match status" value="1"/>
</dbReference>
<dbReference type="InterPro" id="IPR007581">
    <property type="entry name" value="Endonuclease-V"/>
</dbReference>
<keyword evidence="7" id="KW-0234">DNA repair</keyword>
<feature type="site" description="Interaction with target DNA" evidence="7">
    <location>
        <position position="78"/>
    </location>
</feature>
<proteinExistence type="inferred from homology"/>
<dbReference type="Gene3D" id="3.30.2170.10">
    <property type="entry name" value="archaeoglobus fulgidus dsm 4304 superfamily"/>
    <property type="match status" value="1"/>
</dbReference>
<evidence type="ECO:0000313" key="8">
    <source>
        <dbReference type="EMBL" id="HGM58908.1"/>
    </source>
</evidence>
<comment type="cofactor">
    <cofactor evidence="7">
        <name>Mg(2+)</name>
        <dbReference type="ChEBI" id="CHEBI:18420"/>
    </cofactor>
</comment>
<dbReference type="PANTHER" id="PTHR28511">
    <property type="entry name" value="ENDONUCLEASE V"/>
    <property type="match status" value="1"/>
</dbReference>
<dbReference type="GO" id="GO:0003727">
    <property type="term" value="F:single-stranded RNA binding"/>
    <property type="evidence" value="ECO:0007669"/>
    <property type="project" value="TreeGrafter"/>
</dbReference>
<dbReference type="GO" id="GO:0005737">
    <property type="term" value="C:cytoplasm"/>
    <property type="evidence" value="ECO:0007669"/>
    <property type="project" value="UniProtKB-SubCell"/>
</dbReference>
<comment type="similarity">
    <text evidence="7">Belongs to the endonuclease V family.</text>
</comment>
<dbReference type="AlphaFoldDB" id="A0A7C4HFV3"/>
<evidence type="ECO:0000256" key="5">
    <source>
        <dbReference type="ARBA" id="ARBA00022759"/>
    </source>
</evidence>
<dbReference type="EMBL" id="DTBJ01000038">
    <property type="protein sequence ID" value="HGM58908.1"/>
    <property type="molecule type" value="Genomic_DNA"/>
</dbReference>
<feature type="binding site" evidence="7">
    <location>
        <position position="108"/>
    </location>
    <ligand>
        <name>Mg(2+)</name>
        <dbReference type="ChEBI" id="CHEBI:18420"/>
    </ligand>
</feature>
<comment type="catalytic activity">
    <reaction evidence="1 7">
        <text>Endonucleolytic cleavage at apurinic or apyrimidinic sites to products with a 5'-phosphate.</text>
        <dbReference type="EC" id="3.1.21.7"/>
    </reaction>
</comment>
<dbReference type="EC" id="3.1.21.7" evidence="7"/>
<evidence type="ECO:0000256" key="4">
    <source>
        <dbReference type="ARBA" id="ARBA00022722"/>
    </source>
</evidence>
<comment type="subcellular location">
    <subcellularLocation>
        <location evidence="2 7">Cytoplasm</location>
    </subcellularLocation>
</comment>
<keyword evidence="3 7" id="KW-0963">Cytoplasm</keyword>
<keyword evidence="7" id="KW-0227">DNA damage</keyword>